<protein>
    <submittedName>
        <fullName evidence="1">Uncharacterized protein</fullName>
    </submittedName>
</protein>
<name>A0A1G5PAV0_9PSED</name>
<organism evidence="1 2">
    <name type="scientific">Pseudomonas oryzihabitans</name>
    <dbReference type="NCBI Taxonomy" id="47885"/>
    <lineage>
        <taxon>Bacteria</taxon>
        <taxon>Pseudomonadati</taxon>
        <taxon>Pseudomonadota</taxon>
        <taxon>Gammaproteobacteria</taxon>
        <taxon>Pseudomonadales</taxon>
        <taxon>Pseudomonadaceae</taxon>
        <taxon>Pseudomonas</taxon>
    </lineage>
</organism>
<evidence type="ECO:0000313" key="1">
    <source>
        <dbReference type="EMBL" id="SCZ46672.1"/>
    </source>
</evidence>
<dbReference type="EMBL" id="FMWB01000011">
    <property type="protein sequence ID" value="SCZ46672.1"/>
    <property type="molecule type" value="Genomic_DNA"/>
</dbReference>
<sequence>MVWVRRQRSAVRYRPNVGLRHAQRQPTSIPSGTVGWVEATPPAKPNNQPISPCWASLRSAPTCIDCPSTVGWVEATSPPKPNSQAILSFVELRHAQRQPASIPMGTVGWVEAVPPPKPGNQPISPCWASLLSALTCVDSLGSVGWVEAASPPKPNSQAILSFVELRHAQRQPTSIPSGTVGWVEVTPPAKPNNQPISPCWASLRSAPTYVDSLGP</sequence>
<dbReference type="Proteomes" id="UP000183046">
    <property type="component" value="Unassembled WGS sequence"/>
</dbReference>
<accession>A0A1G5PAV0</accession>
<gene>
    <name evidence="1" type="ORF">SAMN05216279_11153</name>
</gene>
<evidence type="ECO:0000313" key="2">
    <source>
        <dbReference type="Proteomes" id="UP000183046"/>
    </source>
</evidence>
<proteinExistence type="predicted"/>
<reference evidence="2" key="1">
    <citation type="submission" date="2016-10" db="EMBL/GenBank/DDBJ databases">
        <authorList>
            <person name="de Groot N.N."/>
        </authorList>
    </citation>
    <scope>NUCLEOTIDE SEQUENCE [LARGE SCALE GENOMIC DNA]</scope>
    <source>
        <strain evidence="2">DSM 15758</strain>
    </source>
</reference>
<comment type="caution">
    <text evidence="1">The sequence shown here is derived from an EMBL/GenBank/DDBJ whole genome shotgun (WGS) entry which is preliminary data.</text>
</comment>
<dbReference type="AlphaFoldDB" id="A0A1G5PAV0"/>